<keyword evidence="2" id="KW-0472">Membrane</keyword>
<dbReference type="InterPro" id="IPR036737">
    <property type="entry name" value="OmpA-like_sf"/>
</dbReference>
<dbReference type="OrthoDB" id="9814546at2"/>
<accession>A0A0F7KX45</accession>
<dbReference type="InterPro" id="IPR006665">
    <property type="entry name" value="OmpA-like"/>
</dbReference>
<name>A0A0F7KX45_9SPHN</name>
<protein>
    <submittedName>
        <fullName evidence="4">Outer membrane protein A</fullName>
    </submittedName>
</protein>
<dbReference type="Proteomes" id="UP000034392">
    <property type="component" value="Chromosome"/>
</dbReference>
<dbReference type="EMBL" id="CP011452">
    <property type="protein sequence ID" value="AKH44249.1"/>
    <property type="molecule type" value="Genomic_DNA"/>
</dbReference>
<organism evidence="4 5">
    <name type="scientific">Croceibacterium atlanticum</name>
    <dbReference type="NCBI Taxonomy" id="1267766"/>
    <lineage>
        <taxon>Bacteria</taxon>
        <taxon>Pseudomonadati</taxon>
        <taxon>Pseudomonadota</taxon>
        <taxon>Alphaproteobacteria</taxon>
        <taxon>Sphingomonadales</taxon>
        <taxon>Erythrobacteraceae</taxon>
        <taxon>Croceibacterium</taxon>
    </lineage>
</organism>
<proteinExistence type="predicted"/>
<dbReference type="PANTHER" id="PTHR30329">
    <property type="entry name" value="STATOR ELEMENT OF FLAGELLAR MOTOR COMPLEX"/>
    <property type="match status" value="1"/>
</dbReference>
<gene>
    <name evidence="4" type="primary">ompA</name>
    <name evidence="4" type="ORF">WYH_03230</name>
</gene>
<dbReference type="RefSeq" id="WP_046904619.1">
    <property type="nucleotide sequence ID" value="NZ_CP011452.2"/>
</dbReference>
<comment type="subcellular location">
    <subcellularLocation>
        <location evidence="1">Cell outer membrane</location>
    </subcellularLocation>
</comment>
<sequence>MSALRSPYLPIVAGALLCMALALAASRMNGAAMADDLAARAELAIAEARGAPVIAHFRTEGGLPTRHPLLSGGEELNEATRARIANVVAAIPGAGGIRWTDGSALAESSAAPIRPLHCQNEVEALLRARTIRFEESSTRIDAASQQLLDEVAAALRPCLGSIIAITGHTDSSGPEPGNLALSADRAEAVRLALMNRGIPADGLRVRGMGSSDPVEGLDPTDPANRRIEFSVIATEAIVPTPVDTPGPR</sequence>
<dbReference type="CDD" id="cd07185">
    <property type="entry name" value="OmpA_C-like"/>
    <property type="match status" value="1"/>
</dbReference>
<dbReference type="GO" id="GO:0009279">
    <property type="term" value="C:cell outer membrane"/>
    <property type="evidence" value="ECO:0007669"/>
    <property type="project" value="UniProtKB-SubCell"/>
</dbReference>
<dbReference type="PRINTS" id="PR01021">
    <property type="entry name" value="OMPADOMAIN"/>
</dbReference>
<dbReference type="PROSITE" id="PS51123">
    <property type="entry name" value="OMPA_2"/>
    <property type="match status" value="1"/>
</dbReference>
<dbReference type="InterPro" id="IPR006664">
    <property type="entry name" value="OMP_bac"/>
</dbReference>
<dbReference type="Gene3D" id="3.30.1330.60">
    <property type="entry name" value="OmpA-like domain"/>
    <property type="match status" value="1"/>
</dbReference>
<dbReference type="KEGG" id="aay:WYH_03230"/>
<evidence type="ECO:0000256" key="3">
    <source>
        <dbReference type="ARBA" id="ARBA00023237"/>
    </source>
</evidence>
<reference evidence="4" key="1">
    <citation type="submission" date="2015-05" db="EMBL/GenBank/DDBJ databases">
        <title>The complete genome of Altererythrobacter atlanticus strain 26DY36.</title>
        <authorList>
            <person name="Wu Y.-H."/>
            <person name="Cheng H."/>
            <person name="Wu X.-W."/>
        </authorList>
    </citation>
    <scope>NUCLEOTIDE SEQUENCE [LARGE SCALE GENOMIC DNA]</scope>
    <source>
        <strain evidence="4">26DY36</strain>
    </source>
</reference>
<keyword evidence="3" id="KW-0998">Cell outer membrane</keyword>
<evidence type="ECO:0000313" key="4">
    <source>
        <dbReference type="EMBL" id="AKH44249.1"/>
    </source>
</evidence>
<dbReference type="PATRIC" id="fig|1267766.3.peg.3275"/>
<dbReference type="InterPro" id="IPR050330">
    <property type="entry name" value="Bact_OuterMem_StrucFunc"/>
</dbReference>
<keyword evidence="5" id="KW-1185">Reference proteome</keyword>
<dbReference type="AlphaFoldDB" id="A0A0F7KX45"/>
<evidence type="ECO:0000256" key="2">
    <source>
        <dbReference type="ARBA" id="ARBA00023136"/>
    </source>
</evidence>
<dbReference type="STRING" id="1267766.WYH_03230"/>
<dbReference type="Pfam" id="PF00691">
    <property type="entry name" value="OmpA"/>
    <property type="match status" value="1"/>
</dbReference>
<dbReference type="PANTHER" id="PTHR30329:SF21">
    <property type="entry name" value="LIPOPROTEIN YIAD-RELATED"/>
    <property type="match status" value="1"/>
</dbReference>
<dbReference type="SUPFAM" id="SSF103088">
    <property type="entry name" value="OmpA-like"/>
    <property type="match status" value="1"/>
</dbReference>
<evidence type="ECO:0000313" key="5">
    <source>
        <dbReference type="Proteomes" id="UP000034392"/>
    </source>
</evidence>
<evidence type="ECO:0000256" key="1">
    <source>
        <dbReference type="ARBA" id="ARBA00004442"/>
    </source>
</evidence>